<evidence type="ECO:0000256" key="5">
    <source>
        <dbReference type="SAM" id="Phobius"/>
    </source>
</evidence>
<dbReference type="InterPro" id="IPR007568">
    <property type="entry name" value="RTA1"/>
</dbReference>
<keyword evidence="2 5" id="KW-0812">Transmembrane</keyword>
<feature type="transmembrane region" description="Helical" evidence="5">
    <location>
        <begin position="128"/>
        <end position="154"/>
    </location>
</feature>
<keyword evidence="4 5" id="KW-0472">Membrane</keyword>
<evidence type="ECO:0000256" key="2">
    <source>
        <dbReference type="ARBA" id="ARBA00022692"/>
    </source>
</evidence>
<sequence>MTEGSLDGTCHAYIAGISTPYDYVPSLAAGIVFCALFGISMMAHAFQSFRSRMWWCYLFSIGCLAEVIGWAARTWSAMCPYNMESFKIQIATLIIAPTFFTAGIYIILGRLIRFFGTQSSLLSPRMYLWIFCTCDLISLIVQAAGGALASAALSDPNGDTKPGTNIMVAGIIFQMAAITVFTICAADFLRRVVRHKLLYMMTREVKWLVIATAASVAFIYIRSIYRTVELLQGWSGYLITHEKYFITFDGAMMVATVTVFNVFHPAWLLPIENSLTEYGSINEAFASVSHEMHAITRDT</sequence>
<name>A0A1L9U464_ASPBC</name>
<dbReference type="STRING" id="767769.A0A1L9U464"/>
<protein>
    <recommendedName>
        <fullName evidence="8">RTA1 domain protein</fullName>
    </recommendedName>
</protein>
<gene>
    <name evidence="6" type="ORF">ASPBRDRAFT_137953</name>
</gene>
<feature type="transmembrane region" description="Helical" evidence="5">
    <location>
        <begin position="207"/>
        <end position="225"/>
    </location>
</feature>
<organism evidence="6 7">
    <name type="scientific">Aspergillus brasiliensis (strain CBS 101740 / IMI 381727 / IBT 21946)</name>
    <dbReference type="NCBI Taxonomy" id="767769"/>
    <lineage>
        <taxon>Eukaryota</taxon>
        <taxon>Fungi</taxon>
        <taxon>Dikarya</taxon>
        <taxon>Ascomycota</taxon>
        <taxon>Pezizomycotina</taxon>
        <taxon>Eurotiomycetes</taxon>
        <taxon>Eurotiomycetidae</taxon>
        <taxon>Eurotiales</taxon>
        <taxon>Aspergillaceae</taxon>
        <taxon>Aspergillus</taxon>
        <taxon>Aspergillus subgen. Circumdati</taxon>
    </lineage>
</organism>
<dbReference type="GeneID" id="93571436"/>
<dbReference type="PANTHER" id="PTHR31465:SF11">
    <property type="entry name" value="DOMAIN PROTEIN, PUTATIVE (AFU_ORTHOLOGUE AFUA_3G10770)-RELATED"/>
    <property type="match status" value="1"/>
</dbReference>
<dbReference type="PANTHER" id="PTHR31465">
    <property type="entry name" value="PROTEIN RTA1-RELATED"/>
    <property type="match status" value="1"/>
</dbReference>
<evidence type="ECO:0000256" key="4">
    <source>
        <dbReference type="ARBA" id="ARBA00023136"/>
    </source>
</evidence>
<feature type="transmembrane region" description="Helical" evidence="5">
    <location>
        <begin position="23"/>
        <end position="43"/>
    </location>
</feature>
<accession>A0A1L9U464</accession>
<dbReference type="Pfam" id="PF04479">
    <property type="entry name" value="RTA1"/>
    <property type="match status" value="1"/>
</dbReference>
<comment type="subcellular location">
    <subcellularLocation>
        <location evidence="1">Membrane</location>
        <topology evidence="1">Multi-pass membrane protein</topology>
    </subcellularLocation>
</comment>
<evidence type="ECO:0000313" key="6">
    <source>
        <dbReference type="EMBL" id="OJJ66465.1"/>
    </source>
</evidence>
<keyword evidence="3 5" id="KW-1133">Transmembrane helix</keyword>
<dbReference type="GO" id="GO:0005886">
    <property type="term" value="C:plasma membrane"/>
    <property type="evidence" value="ECO:0007669"/>
    <property type="project" value="TreeGrafter"/>
</dbReference>
<reference evidence="7" key="1">
    <citation type="journal article" date="2017" name="Genome Biol.">
        <title>Comparative genomics reveals high biological diversity and specific adaptations in the industrially and medically important fungal genus Aspergillus.</title>
        <authorList>
            <person name="de Vries R.P."/>
            <person name="Riley R."/>
            <person name="Wiebenga A."/>
            <person name="Aguilar-Osorio G."/>
            <person name="Amillis S."/>
            <person name="Uchima C.A."/>
            <person name="Anderluh G."/>
            <person name="Asadollahi M."/>
            <person name="Askin M."/>
            <person name="Barry K."/>
            <person name="Battaglia E."/>
            <person name="Bayram O."/>
            <person name="Benocci T."/>
            <person name="Braus-Stromeyer S.A."/>
            <person name="Caldana C."/>
            <person name="Canovas D."/>
            <person name="Cerqueira G.C."/>
            <person name="Chen F."/>
            <person name="Chen W."/>
            <person name="Choi C."/>
            <person name="Clum A."/>
            <person name="Dos Santos R.A."/>
            <person name="Damasio A.R."/>
            <person name="Diallinas G."/>
            <person name="Emri T."/>
            <person name="Fekete E."/>
            <person name="Flipphi M."/>
            <person name="Freyberg S."/>
            <person name="Gallo A."/>
            <person name="Gournas C."/>
            <person name="Habgood R."/>
            <person name="Hainaut M."/>
            <person name="Harispe M.L."/>
            <person name="Henrissat B."/>
            <person name="Hilden K.S."/>
            <person name="Hope R."/>
            <person name="Hossain A."/>
            <person name="Karabika E."/>
            <person name="Karaffa L."/>
            <person name="Karanyi Z."/>
            <person name="Krasevec N."/>
            <person name="Kuo A."/>
            <person name="Kusch H."/>
            <person name="LaButti K."/>
            <person name="Lagendijk E.L."/>
            <person name="Lapidus A."/>
            <person name="Levasseur A."/>
            <person name="Lindquist E."/>
            <person name="Lipzen A."/>
            <person name="Logrieco A.F."/>
            <person name="MacCabe A."/>
            <person name="Maekelae M.R."/>
            <person name="Malavazi I."/>
            <person name="Melin P."/>
            <person name="Meyer V."/>
            <person name="Mielnichuk N."/>
            <person name="Miskei M."/>
            <person name="Molnar A.P."/>
            <person name="Mule G."/>
            <person name="Ngan C.Y."/>
            <person name="Orejas M."/>
            <person name="Orosz E."/>
            <person name="Ouedraogo J.P."/>
            <person name="Overkamp K.M."/>
            <person name="Park H.-S."/>
            <person name="Perrone G."/>
            <person name="Piumi F."/>
            <person name="Punt P.J."/>
            <person name="Ram A.F."/>
            <person name="Ramon A."/>
            <person name="Rauscher S."/>
            <person name="Record E."/>
            <person name="Riano-Pachon D.M."/>
            <person name="Robert V."/>
            <person name="Roehrig J."/>
            <person name="Ruller R."/>
            <person name="Salamov A."/>
            <person name="Salih N.S."/>
            <person name="Samson R.A."/>
            <person name="Sandor E."/>
            <person name="Sanguinetti M."/>
            <person name="Schuetze T."/>
            <person name="Sepcic K."/>
            <person name="Shelest E."/>
            <person name="Sherlock G."/>
            <person name="Sophianopoulou V."/>
            <person name="Squina F.M."/>
            <person name="Sun H."/>
            <person name="Susca A."/>
            <person name="Todd R.B."/>
            <person name="Tsang A."/>
            <person name="Unkles S.E."/>
            <person name="van de Wiele N."/>
            <person name="van Rossen-Uffink D."/>
            <person name="Oliveira J.V."/>
            <person name="Vesth T.C."/>
            <person name="Visser J."/>
            <person name="Yu J.-H."/>
            <person name="Zhou M."/>
            <person name="Andersen M.R."/>
            <person name="Archer D.B."/>
            <person name="Baker S.E."/>
            <person name="Benoit I."/>
            <person name="Brakhage A.A."/>
            <person name="Braus G.H."/>
            <person name="Fischer R."/>
            <person name="Frisvad J.C."/>
            <person name="Goldman G.H."/>
            <person name="Houbraken J."/>
            <person name="Oakley B."/>
            <person name="Pocsi I."/>
            <person name="Scazzocchio C."/>
            <person name="Seiboth B."/>
            <person name="vanKuyk P.A."/>
            <person name="Wortman J."/>
            <person name="Dyer P.S."/>
            <person name="Grigoriev I.V."/>
        </authorList>
    </citation>
    <scope>NUCLEOTIDE SEQUENCE [LARGE SCALE GENOMIC DNA]</scope>
    <source>
        <strain evidence="7">CBS 101740 / IMI 381727 / IBT 21946</strain>
    </source>
</reference>
<dbReference type="VEuPathDB" id="FungiDB:ASPBRDRAFT_137953"/>
<feature type="transmembrane region" description="Helical" evidence="5">
    <location>
        <begin position="88"/>
        <end position="108"/>
    </location>
</feature>
<dbReference type="GO" id="GO:0000324">
    <property type="term" value="C:fungal-type vacuole"/>
    <property type="evidence" value="ECO:0007669"/>
    <property type="project" value="TreeGrafter"/>
</dbReference>
<dbReference type="Proteomes" id="UP000184499">
    <property type="component" value="Unassembled WGS sequence"/>
</dbReference>
<feature type="transmembrane region" description="Helical" evidence="5">
    <location>
        <begin position="55"/>
        <end position="76"/>
    </location>
</feature>
<dbReference type="OrthoDB" id="1844152at2759"/>
<proteinExistence type="predicted"/>
<feature type="transmembrane region" description="Helical" evidence="5">
    <location>
        <begin position="245"/>
        <end position="263"/>
    </location>
</feature>
<dbReference type="OMA" id="PYNNDAF"/>
<evidence type="ECO:0000313" key="7">
    <source>
        <dbReference type="Proteomes" id="UP000184499"/>
    </source>
</evidence>
<dbReference type="RefSeq" id="XP_067473715.1">
    <property type="nucleotide sequence ID" value="XM_067618948.1"/>
</dbReference>
<keyword evidence="7" id="KW-1185">Reference proteome</keyword>
<feature type="transmembrane region" description="Helical" evidence="5">
    <location>
        <begin position="166"/>
        <end position="186"/>
    </location>
</feature>
<dbReference type="EMBL" id="KV878699">
    <property type="protein sequence ID" value="OJJ66465.1"/>
    <property type="molecule type" value="Genomic_DNA"/>
</dbReference>
<dbReference type="AlphaFoldDB" id="A0A1L9U464"/>
<evidence type="ECO:0000256" key="3">
    <source>
        <dbReference type="ARBA" id="ARBA00022989"/>
    </source>
</evidence>
<evidence type="ECO:0000256" key="1">
    <source>
        <dbReference type="ARBA" id="ARBA00004141"/>
    </source>
</evidence>
<evidence type="ECO:0008006" key="8">
    <source>
        <dbReference type="Google" id="ProtNLM"/>
    </source>
</evidence>